<sequence length="439" mass="48033">MVDRLSATAAHRPALYLLFHGTFLRTLDIRCAAHGAYNLTMARRHNGNLVYMTHLSATRQRALASNHAHDGSSCLSRPASSMRTPIQLVHHRLASFEPEHLLAKTSACEAKSTASLTGTKARPRQTTKLPAKRPSRELCVGGGHRNAAWSGHITSNSLPTTASAPVVTNNPIGANYNANLPVQIKDTVVVRREADTAAGSWREAILPSHASDTRPLHSWDLRRQLPERRSIKLPFFLRISNTRESLTFEPNTSAGMRMRWCIATDIQCTIVGRHAIRFSPQVSAARGLDLQLQSSAPTKRKKCKFVIATPTSGILAFTAVLSERGLHARYASEGVIVTVRGWGTLPAVNDYGVENDCCTIRTLPPSSSRTGGRYGICAALEVDPVQSSAPIKHNLPFHLQSLVPASSRRAMEEAGKRGPWQIPADLLHTSQRKRNCLPS</sequence>
<dbReference type="AlphaFoldDB" id="A0A6A5YZH6"/>
<dbReference type="Proteomes" id="UP000799770">
    <property type="component" value="Unassembled WGS sequence"/>
</dbReference>
<name>A0A6A5YZH6_9PLEO</name>
<feature type="region of interest" description="Disordered" evidence="1">
    <location>
        <begin position="112"/>
        <end position="139"/>
    </location>
</feature>
<feature type="compositionally biased region" description="Basic residues" evidence="1">
    <location>
        <begin position="121"/>
        <end position="133"/>
    </location>
</feature>
<gene>
    <name evidence="2" type="ORF">BDV96DRAFT_664628</name>
</gene>
<evidence type="ECO:0000313" key="2">
    <source>
        <dbReference type="EMBL" id="KAF2112286.1"/>
    </source>
</evidence>
<evidence type="ECO:0000313" key="3">
    <source>
        <dbReference type="Proteomes" id="UP000799770"/>
    </source>
</evidence>
<dbReference type="EMBL" id="ML977331">
    <property type="protein sequence ID" value="KAF2112286.1"/>
    <property type="molecule type" value="Genomic_DNA"/>
</dbReference>
<keyword evidence="3" id="KW-1185">Reference proteome</keyword>
<organism evidence="2 3">
    <name type="scientific">Lophiotrema nucula</name>
    <dbReference type="NCBI Taxonomy" id="690887"/>
    <lineage>
        <taxon>Eukaryota</taxon>
        <taxon>Fungi</taxon>
        <taxon>Dikarya</taxon>
        <taxon>Ascomycota</taxon>
        <taxon>Pezizomycotina</taxon>
        <taxon>Dothideomycetes</taxon>
        <taxon>Pleosporomycetidae</taxon>
        <taxon>Pleosporales</taxon>
        <taxon>Lophiotremataceae</taxon>
        <taxon>Lophiotrema</taxon>
    </lineage>
</organism>
<protein>
    <submittedName>
        <fullName evidence="2">Uncharacterized protein</fullName>
    </submittedName>
</protein>
<proteinExistence type="predicted"/>
<evidence type="ECO:0000256" key="1">
    <source>
        <dbReference type="SAM" id="MobiDB-lite"/>
    </source>
</evidence>
<accession>A0A6A5YZH6</accession>
<reference evidence="2" key="1">
    <citation type="journal article" date="2020" name="Stud. Mycol.">
        <title>101 Dothideomycetes genomes: a test case for predicting lifestyles and emergence of pathogens.</title>
        <authorList>
            <person name="Haridas S."/>
            <person name="Albert R."/>
            <person name="Binder M."/>
            <person name="Bloem J."/>
            <person name="Labutti K."/>
            <person name="Salamov A."/>
            <person name="Andreopoulos B."/>
            <person name="Baker S."/>
            <person name="Barry K."/>
            <person name="Bills G."/>
            <person name="Bluhm B."/>
            <person name="Cannon C."/>
            <person name="Castanera R."/>
            <person name="Culley D."/>
            <person name="Daum C."/>
            <person name="Ezra D."/>
            <person name="Gonzalez J."/>
            <person name="Henrissat B."/>
            <person name="Kuo A."/>
            <person name="Liang C."/>
            <person name="Lipzen A."/>
            <person name="Lutzoni F."/>
            <person name="Magnuson J."/>
            <person name="Mondo S."/>
            <person name="Nolan M."/>
            <person name="Ohm R."/>
            <person name="Pangilinan J."/>
            <person name="Park H.-J."/>
            <person name="Ramirez L."/>
            <person name="Alfaro M."/>
            <person name="Sun H."/>
            <person name="Tritt A."/>
            <person name="Yoshinaga Y."/>
            <person name="Zwiers L.-H."/>
            <person name="Turgeon B."/>
            <person name="Goodwin S."/>
            <person name="Spatafora J."/>
            <person name="Crous P."/>
            <person name="Grigoriev I."/>
        </authorList>
    </citation>
    <scope>NUCLEOTIDE SEQUENCE</scope>
    <source>
        <strain evidence="2">CBS 627.86</strain>
    </source>
</reference>